<dbReference type="PATRIC" id="fig|1280951.3.peg.2133"/>
<comment type="caution">
    <text evidence="1">The sequence shown here is derived from an EMBL/GenBank/DDBJ whole genome shotgun (WGS) entry which is preliminary data.</text>
</comment>
<dbReference type="OrthoDB" id="9181296at2"/>
<proteinExistence type="predicted"/>
<dbReference type="RefSeq" id="WP_011646465.1">
    <property type="nucleotide sequence ID" value="NZ_ARYI01000008.1"/>
</dbReference>
<reference evidence="1 2" key="1">
    <citation type="submission" date="2013-04" db="EMBL/GenBank/DDBJ databases">
        <title>Hyphomonas hirschiana VP5 Genome Sequencing.</title>
        <authorList>
            <person name="Lai Q."/>
            <person name="Shao Z."/>
        </authorList>
    </citation>
    <scope>NUCLEOTIDE SEQUENCE [LARGE SCALE GENOMIC DNA]</scope>
    <source>
        <strain evidence="1 2">VP5</strain>
    </source>
</reference>
<gene>
    <name evidence="1" type="ORF">HHI_10579</name>
</gene>
<accession>A0A059FRQ7</accession>
<name>A0A059FRQ7_9PROT</name>
<organism evidence="1 2">
    <name type="scientific">Hyphomonas hirschiana VP5</name>
    <dbReference type="NCBI Taxonomy" id="1280951"/>
    <lineage>
        <taxon>Bacteria</taxon>
        <taxon>Pseudomonadati</taxon>
        <taxon>Pseudomonadota</taxon>
        <taxon>Alphaproteobacteria</taxon>
        <taxon>Hyphomonadales</taxon>
        <taxon>Hyphomonadaceae</taxon>
        <taxon>Hyphomonas</taxon>
    </lineage>
</organism>
<dbReference type="EMBL" id="ARYI01000008">
    <property type="protein sequence ID" value="KCZ93123.1"/>
    <property type="molecule type" value="Genomic_DNA"/>
</dbReference>
<evidence type="ECO:0000313" key="2">
    <source>
        <dbReference type="Proteomes" id="UP000025061"/>
    </source>
</evidence>
<evidence type="ECO:0000313" key="1">
    <source>
        <dbReference type="EMBL" id="KCZ93123.1"/>
    </source>
</evidence>
<protein>
    <submittedName>
        <fullName evidence="1">Uncharacterized protein</fullName>
    </submittedName>
</protein>
<dbReference type="Proteomes" id="UP000025061">
    <property type="component" value="Unassembled WGS sequence"/>
</dbReference>
<sequence>MLVKTPALKLGVEVRETFVENDRLILKGVANAMPCTVEIGGPEMVRLFGRFLRPAIIWLFLKSLLGANVKDRQR</sequence>
<dbReference type="AlphaFoldDB" id="A0A059FRQ7"/>
<keyword evidence="2" id="KW-1185">Reference proteome</keyword>